<evidence type="ECO:0000313" key="1">
    <source>
        <dbReference type="EMBL" id="MBB3900102.1"/>
    </source>
</evidence>
<dbReference type="Proteomes" id="UP000553193">
    <property type="component" value="Unassembled WGS sequence"/>
</dbReference>
<gene>
    <name evidence="1" type="ORF">GGQ83_003572</name>
</gene>
<sequence>MAALTPRDSADPRHLEAVINDLAGAASVAAAILDHIRSDPNAAEAQSLEEGLGWLALRLNTAAENALAVQRRHAPRWRTLMEAEDIAAAVGAAIAAANAREAGE</sequence>
<comment type="caution">
    <text evidence="1">The sequence shown here is derived from an EMBL/GenBank/DDBJ whole genome shotgun (WGS) entry which is preliminary data.</text>
</comment>
<organism evidence="1 2">
    <name type="scientific">Roseococcus suduntuyensis</name>
    <dbReference type="NCBI Taxonomy" id="455361"/>
    <lineage>
        <taxon>Bacteria</taxon>
        <taxon>Pseudomonadati</taxon>
        <taxon>Pseudomonadota</taxon>
        <taxon>Alphaproteobacteria</taxon>
        <taxon>Acetobacterales</taxon>
        <taxon>Roseomonadaceae</taxon>
        <taxon>Roseococcus</taxon>
    </lineage>
</organism>
<proteinExistence type="predicted"/>
<reference evidence="1 2" key="1">
    <citation type="submission" date="2020-08" db="EMBL/GenBank/DDBJ databases">
        <title>Genomic Encyclopedia of Type Strains, Phase IV (KMG-IV): sequencing the most valuable type-strain genomes for metagenomic binning, comparative biology and taxonomic classification.</title>
        <authorList>
            <person name="Goeker M."/>
        </authorList>
    </citation>
    <scope>NUCLEOTIDE SEQUENCE [LARGE SCALE GENOMIC DNA]</scope>
    <source>
        <strain evidence="1 2">DSM 19979</strain>
    </source>
</reference>
<dbReference type="RefSeq" id="WP_184386335.1">
    <property type="nucleotide sequence ID" value="NZ_JACIDJ010000008.1"/>
</dbReference>
<dbReference type="AlphaFoldDB" id="A0A840AGU0"/>
<dbReference type="EMBL" id="JACIDJ010000008">
    <property type="protein sequence ID" value="MBB3900102.1"/>
    <property type="molecule type" value="Genomic_DNA"/>
</dbReference>
<protein>
    <submittedName>
        <fullName evidence="1">Putative PhzF superfamily epimerase YddE/YHI9</fullName>
    </submittedName>
</protein>
<keyword evidence="2" id="KW-1185">Reference proteome</keyword>
<name>A0A840AGU0_9PROT</name>
<accession>A0A840AGU0</accession>
<evidence type="ECO:0000313" key="2">
    <source>
        <dbReference type="Proteomes" id="UP000553193"/>
    </source>
</evidence>